<dbReference type="AlphaFoldDB" id="A0AAP2DFZ7"/>
<evidence type="ECO:0000313" key="7">
    <source>
        <dbReference type="EMBL" id="MBT1689980.1"/>
    </source>
</evidence>
<keyword evidence="8" id="KW-1185">Reference proteome</keyword>
<dbReference type="InterPro" id="IPR001932">
    <property type="entry name" value="PPM-type_phosphatase-like_dom"/>
</dbReference>
<dbReference type="GO" id="GO:0016791">
    <property type="term" value="F:phosphatase activity"/>
    <property type="evidence" value="ECO:0007669"/>
    <property type="project" value="TreeGrafter"/>
</dbReference>
<dbReference type="PANTHER" id="PTHR43156:SF9">
    <property type="entry name" value="HAMP DOMAIN-CONTAINING PROTEIN"/>
    <property type="match status" value="1"/>
</dbReference>
<evidence type="ECO:0000259" key="6">
    <source>
        <dbReference type="Pfam" id="PF07228"/>
    </source>
</evidence>
<dbReference type="PROSITE" id="PS50005">
    <property type="entry name" value="TPR"/>
    <property type="match status" value="1"/>
</dbReference>
<dbReference type="InterPro" id="IPR052016">
    <property type="entry name" value="Bact_Sigma-Reg"/>
</dbReference>
<feature type="chain" id="PRO_5042848123" evidence="5">
    <location>
        <begin position="28"/>
        <end position="601"/>
    </location>
</feature>
<feature type="coiled-coil region" evidence="3">
    <location>
        <begin position="223"/>
        <end position="294"/>
    </location>
</feature>
<evidence type="ECO:0000256" key="5">
    <source>
        <dbReference type="SAM" id="SignalP"/>
    </source>
</evidence>
<sequence length="601" mass="67508">MKEICVVVRCFLLFVVLSFAITPSGMAQDATKLAEREQQLAGAVKGNKPAEAAEHAYALAALYKEAGKLDKAATYLGQSLTYSKKASNVEGQYRAHHELGRIYSTLRSYSKALDNFQSAVKAAHALQNKAFETEDLIQCAMTHAALDRPKRSLEPLTEALALALEQNDVDAQAKCYSLLATNYKALGDEKKATEYLAHYNAIILGQKNAREIRELTREGKQSQQLNARKMQELKQQIDQVESEKKLTESELLEQRMKLQQTEDSLRIVEEISVKRQLEIDLLNKDKELASAKIREQNALIEKEALFRSSVIVGILLVGVLALVLIVGYRRKIRVNKRLHQQNENIKSSINYAKRIQEAMLPRKDQQSKIGDSFVLFKPRDVVSGDFYWFFDVPNGHDDPAHNDIAFAAVDCTGHGVPGAFMSMIGINALNGIINRGVAETNAILDALHREIRTALRQEITGNNDGMDAALCIYRREKKMLEFSGAKNPLIYIQNNTLHQVKGDIHPIGGSKTKPTLSFKKHEIRVDVPTTVYLFSDGYRDQFGGKENMKFMSKRFSKLLLDIHTLPMTEQLAILDKTMEEWKDGRVQTDDILVMGIRLGSA</sequence>
<dbReference type="EMBL" id="JAHESC010000052">
    <property type="protein sequence ID" value="MBT1689980.1"/>
    <property type="molecule type" value="Genomic_DNA"/>
</dbReference>
<dbReference type="Gene3D" id="3.60.40.10">
    <property type="entry name" value="PPM-type phosphatase domain"/>
    <property type="match status" value="1"/>
</dbReference>
<dbReference type="PANTHER" id="PTHR43156">
    <property type="entry name" value="STAGE II SPORULATION PROTEIN E-RELATED"/>
    <property type="match status" value="1"/>
</dbReference>
<keyword evidence="4" id="KW-0812">Transmembrane</keyword>
<evidence type="ECO:0000256" key="1">
    <source>
        <dbReference type="ARBA" id="ARBA00022801"/>
    </source>
</evidence>
<dbReference type="InterPro" id="IPR011990">
    <property type="entry name" value="TPR-like_helical_dom_sf"/>
</dbReference>
<evidence type="ECO:0000256" key="3">
    <source>
        <dbReference type="SAM" id="Coils"/>
    </source>
</evidence>
<keyword evidence="2" id="KW-0802">TPR repeat</keyword>
<feature type="transmembrane region" description="Helical" evidence="4">
    <location>
        <begin position="304"/>
        <end position="328"/>
    </location>
</feature>
<evidence type="ECO:0000313" key="8">
    <source>
        <dbReference type="Proteomes" id="UP001319180"/>
    </source>
</evidence>
<evidence type="ECO:0000256" key="2">
    <source>
        <dbReference type="PROSITE-ProRule" id="PRU00339"/>
    </source>
</evidence>
<comment type="caution">
    <text evidence="7">The sequence shown here is derived from an EMBL/GenBank/DDBJ whole genome shotgun (WGS) entry which is preliminary data.</text>
</comment>
<dbReference type="Gene3D" id="1.25.40.10">
    <property type="entry name" value="Tetratricopeptide repeat domain"/>
    <property type="match status" value="1"/>
</dbReference>
<keyword evidence="3" id="KW-0175">Coiled coil</keyword>
<protein>
    <submittedName>
        <fullName evidence="7">SpoIIE family protein phosphatase</fullName>
    </submittedName>
</protein>
<gene>
    <name evidence="7" type="ORF">KK078_25680</name>
</gene>
<keyword evidence="5" id="KW-0732">Signal</keyword>
<dbReference type="SMART" id="SM00028">
    <property type="entry name" value="TPR"/>
    <property type="match status" value="3"/>
</dbReference>
<feature type="domain" description="PPM-type phosphatase" evidence="6">
    <location>
        <begin position="403"/>
        <end position="597"/>
    </location>
</feature>
<dbReference type="SUPFAM" id="SSF48452">
    <property type="entry name" value="TPR-like"/>
    <property type="match status" value="1"/>
</dbReference>
<dbReference type="InterPro" id="IPR036457">
    <property type="entry name" value="PPM-type-like_dom_sf"/>
</dbReference>
<feature type="repeat" description="TPR" evidence="2">
    <location>
        <begin position="93"/>
        <end position="126"/>
    </location>
</feature>
<accession>A0AAP2DFZ7</accession>
<keyword evidence="1" id="KW-0378">Hydrolase</keyword>
<evidence type="ECO:0000256" key="4">
    <source>
        <dbReference type="SAM" id="Phobius"/>
    </source>
</evidence>
<dbReference type="InterPro" id="IPR019734">
    <property type="entry name" value="TPR_rpt"/>
</dbReference>
<reference evidence="7 8" key="1">
    <citation type="submission" date="2021-05" db="EMBL/GenBank/DDBJ databases">
        <title>A Polyphasic approach of four new species of the genus Ohtaekwangia: Ohtaekwangia histidinii sp. nov., Ohtaekwangia cretensis sp. nov., Ohtaekwangia indiensis sp. nov., Ohtaekwangia reichenbachii sp. nov. from diverse environment.</title>
        <authorList>
            <person name="Octaviana S."/>
        </authorList>
    </citation>
    <scope>NUCLEOTIDE SEQUENCE [LARGE SCALE GENOMIC DNA]</scope>
    <source>
        <strain evidence="7 8">PWU37</strain>
    </source>
</reference>
<dbReference type="Pfam" id="PF07228">
    <property type="entry name" value="SpoIIE"/>
    <property type="match status" value="1"/>
</dbReference>
<keyword evidence="4" id="KW-1133">Transmembrane helix</keyword>
<keyword evidence="4" id="KW-0472">Membrane</keyword>
<organism evidence="7 8">
    <name type="scientific">Dawidia soli</name>
    <dbReference type="NCBI Taxonomy" id="2782352"/>
    <lineage>
        <taxon>Bacteria</taxon>
        <taxon>Pseudomonadati</taxon>
        <taxon>Bacteroidota</taxon>
        <taxon>Cytophagia</taxon>
        <taxon>Cytophagales</taxon>
        <taxon>Chryseotaleaceae</taxon>
        <taxon>Dawidia</taxon>
    </lineage>
</organism>
<proteinExistence type="predicted"/>
<dbReference type="Proteomes" id="UP001319180">
    <property type="component" value="Unassembled WGS sequence"/>
</dbReference>
<dbReference type="RefSeq" id="WP_254093200.1">
    <property type="nucleotide sequence ID" value="NZ_JAHESC010000052.1"/>
</dbReference>
<feature type="signal peptide" evidence="5">
    <location>
        <begin position="1"/>
        <end position="27"/>
    </location>
</feature>
<name>A0AAP2DFZ7_9BACT</name>